<dbReference type="CDD" id="cd01647">
    <property type="entry name" value="RT_LTR"/>
    <property type="match status" value="1"/>
</dbReference>
<evidence type="ECO:0000313" key="2">
    <source>
        <dbReference type="Proteomes" id="UP000695022"/>
    </source>
</evidence>
<dbReference type="InterPro" id="IPR000477">
    <property type="entry name" value="RT_dom"/>
</dbReference>
<organism evidence="2 3">
    <name type="scientific">Priapulus caudatus</name>
    <name type="common">Priapulid worm</name>
    <dbReference type="NCBI Taxonomy" id="37621"/>
    <lineage>
        <taxon>Eukaryota</taxon>
        <taxon>Metazoa</taxon>
        <taxon>Ecdysozoa</taxon>
        <taxon>Scalidophora</taxon>
        <taxon>Priapulida</taxon>
        <taxon>Priapulimorpha</taxon>
        <taxon>Priapulimorphida</taxon>
        <taxon>Priapulidae</taxon>
        <taxon>Priapulus</taxon>
    </lineage>
</organism>
<name>A0ABM1EYJ3_PRICU</name>
<proteinExistence type="predicted"/>
<dbReference type="GeneID" id="106817132"/>
<evidence type="ECO:0000259" key="1">
    <source>
        <dbReference type="PROSITE" id="PS50878"/>
    </source>
</evidence>
<protein>
    <submittedName>
        <fullName evidence="3">Uncharacterized protein K02A2.6-like</fullName>
    </submittedName>
</protein>
<dbReference type="PANTHER" id="PTHR37984">
    <property type="entry name" value="PROTEIN CBG26694"/>
    <property type="match status" value="1"/>
</dbReference>
<dbReference type="SUPFAM" id="SSF56672">
    <property type="entry name" value="DNA/RNA polymerases"/>
    <property type="match status" value="1"/>
</dbReference>
<dbReference type="Gene3D" id="3.30.70.270">
    <property type="match status" value="1"/>
</dbReference>
<dbReference type="InterPro" id="IPR043128">
    <property type="entry name" value="Rev_trsase/Diguanyl_cyclase"/>
</dbReference>
<dbReference type="PROSITE" id="PS50878">
    <property type="entry name" value="RT_POL"/>
    <property type="match status" value="1"/>
</dbReference>
<evidence type="ECO:0000313" key="3">
    <source>
        <dbReference type="RefSeq" id="XP_014677264.1"/>
    </source>
</evidence>
<gene>
    <name evidence="3" type="primary">LOC106817132</name>
</gene>
<sequence>MLKEKLNLMESLKVIAKLSEPTEWVNSLVVVHKPSGQLRVCMDPKNLIKAIQREHHKQPTRDEISPRFSGSRYFSKLDCRSGYWQLELDEASSKLCTFNTPFGQYRYLRLPFGVSCASEIFQKKMKELFENIDGDTVHQIACEGSPSIQISTIEKHNKTLDHENGRIPRKHGLELNCEKCLLGVNEITFIGDTYTDKGLKPAQKKIKAITKLERPENRTGL</sequence>
<dbReference type="RefSeq" id="XP_014677264.1">
    <property type="nucleotide sequence ID" value="XM_014821778.1"/>
</dbReference>
<dbReference type="PANTHER" id="PTHR37984:SF5">
    <property type="entry name" value="PROTEIN NYNRIN-LIKE"/>
    <property type="match status" value="1"/>
</dbReference>
<accession>A0ABM1EYJ3</accession>
<dbReference type="InterPro" id="IPR050951">
    <property type="entry name" value="Retrovirus_Pol_polyprotein"/>
</dbReference>
<reference evidence="3" key="1">
    <citation type="submission" date="2025-08" db="UniProtKB">
        <authorList>
            <consortium name="RefSeq"/>
        </authorList>
    </citation>
    <scope>IDENTIFICATION</scope>
</reference>
<dbReference type="Pfam" id="PF00078">
    <property type="entry name" value="RVT_1"/>
    <property type="match status" value="1"/>
</dbReference>
<keyword evidence="2" id="KW-1185">Reference proteome</keyword>
<dbReference type="InterPro" id="IPR043502">
    <property type="entry name" value="DNA/RNA_pol_sf"/>
</dbReference>
<dbReference type="Gene3D" id="3.10.10.10">
    <property type="entry name" value="HIV Type 1 Reverse Transcriptase, subunit A, domain 1"/>
    <property type="match status" value="1"/>
</dbReference>
<dbReference type="Proteomes" id="UP000695022">
    <property type="component" value="Unplaced"/>
</dbReference>
<feature type="domain" description="Reverse transcriptase" evidence="1">
    <location>
        <begin position="12"/>
        <end position="194"/>
    </location>
</feature>